<evidence type="ECO:0000313" key="12">
    <source>
        <dbReference type="Proteomes" id="UP001303222"/>
    </source>
</evidence>
<dbReference type="Proteomes" id="UP001303222">
    <property type="component" value="Unassembled WGS sequence"/>
</dbReference>
<proteinExistence type="predicted"/>
<evidence type="ECO:0000256" key="3">
    <source>
        <dbReference type="ARBA" id="ARBA00022679"/>
    </source>
</evidence>
<evidence type="ECO:0000313" key="11">
    <source>
        <dbReference type="EMBL" id="KAK3951344.1"/>
    </source>
</evidence>
<dbReference type="GO" id="GO:0016020">
    <property type="term" value="C:membrane"/>
    <property type="evidence" value="ECO:0007669"/>
    <property type="project" value="UniProtKB-SubCell"/>
</dbReference>
<keyword evidence="6" id="KW-1133">Transmembrane helix</keyword>
<dbReference type="GO" id="GO:0016757">
    <property type="term" value="F:glycosyltransferase activity"/>
    <property type="evidence" value="ECO:0007669"/>
    <property type="project" value="UniProtKB-KW"/>
</dbReference>
<keyword evidence="2" id="KW-0328">Glycosyltransferase</keyword>
<dbReference type="Gene3D" id="3.90.550.50">
    <property type="match status" value="1"/>
</dbReference>
<evidence type="ECO:0000256" key="4">
    <source>
        <dbReference type="ARBA" id="ARBA00022692"/>
    </source>
</evidence>
<dbReference type="PANTHER" id="PTHR10811">
    <property type="entry name" value="FRINGE-RELATED"/>
    <property type="match status" value="1"/>
</dbReference>
<feature type="region of interest" description="Disordered" evidence="9">
    <location>
        <begin position="531"/>
        <end position="560"/>
    </location>
</feature>
<protein>
    <recommendedName>
        <fullName evidence="10">Fringe-like glycosyltransferase domain-containing protein</fullName>
    </recommendedName>
</protein>
<dbReference type="FunFam" id="3.90.550.50:FF:000036">
    <property type="entry name" value="Putative glycosyltransferase family 31 protein"/>
    <property type="match status" value="1"/>
</dbReference>
<evidence type="ECO:0000259" key="10">
    <source>
        <dbReference type="Pfam" id="PF02434"/>
    </source>
</evidence>
<evidence type="ECO:0000256" key="7">
    <source>
        <dbReference type="ARBA" id="ARBA00023136"/>
    </source>
</evidence>
<comment type="caution">
    <text evidence="11">The sequence shown here is derived from an EMBL/GenBank/DDBJ whole genome shotgun (WGS) entry which is preliminary data.</text>
</comment>
<gene>
    <name evidence="11" type="ORF">QBC32DRAFT_314977</name>
</gene>
<keyword evidence="12" id="KW-1185">Reference proteome</keyword>
<feature type="region of interest" description="Disordered" evidence="9">
    <location>
        <begin position="658"/>
        <end position="683"/>
    </location>
</feature>
<comment type="subcellular location">
    <subcellularLocation>
        <location evidence="8">Endomembrane system</location>
        <topology evidence="8">Single-pass membrane protein</topology>
    </subcellularLocation>
    <subcellularLocation>
        <location evidence="1">Membrane</location>
        <topology evidence="1">Single-pass type II membrane protein</topology>
    </subcellularLocation>
</comment>
<keyword evidence="7" id="KW-0472">Membrane</keyword>
<keyword evidence="5" id="KW-0735">Signal-anchor</keyword>
<dbReference type="EMBL" id="MU859150">
    <property type="protein sequence ID" value="KAK3951344.1"/>
    <property type="molecule type" value="Genomic_DNA"/>
</dbReference>
<feature type="domain" description="Fringe-like glycosyltransferase" evidence="10">
    <location>
        <begin position="279"/>
        <end position="398"/>
    </location>
</feature>
<evidence type="ECO:0000256" key="6">
    <source>
        <dbReference type="ARBA" id="ARBA00022989"/>
    </source>
</evidence>
<evidence type="ECO:0000256" key="1">
    <source>
        <dbReference type="ARBA" id="ARBA00004606"/>
    </source>
</evidence>
<keyword evidence="4" id="KW-0812">Transmembrane</keyword>
<accession>A0AAN6NUJ7</accession>
<evidence type="ECO:0000256" key="2">
    <source>
        <dbReference type="ARBA" id="ARBA00022676"/>
    </source>
</evidence>
<organism evidence="11 12">
    <name type="scientific">Pseudoneurospora amorphoporcata</name>
    <dbReference type="NCBI Taxonomy" id="241081"/>
    <lineage>
        <taxon>Eukaryota</taxon>
        <taxon>Fungi</taxon>
        <taxon>Dikarya</taxon>
        <taxon>Ascomycota</taxon>
        <taxon>Pezizomycotina</taxon>
        <taxon>Sordariomycetes</taxon>
        <taxon>Sordariomycetidae</taxon>
        <taxon>Sordariales</taxon>
        <taxon>Sordariaceae</taxon>
        <taxon>Pseudoneurospora</taxon>
    </lineage>
</organism>
<evidence type="ECO:0000256" key="8">
    <source>
        <dbReference type="ARBA" id="ARBA00037847"/>
    </source>
</evidence>
<evidence type="ECO:0000256" key="9">
    <source>
        <dbReference type="SAM" id="MobiDB-lite"/>
    </source>
</evidence>
<dbReference type="AlphaFoldDB" id="A0AAN6NUJ7"/>
<reference evidence="11" key="2">
    <citation type="submission" date="2023-06" db="EMBL/GenBank/DDBJ databases">
        <authorList>
            <consortium name="Lawrence Berkeley National Laboratory"/>
            <person name="Mondo S.J."/>
            <person name="Hensen N."/>
            <person name="Bonometti L."/>
            <person name="Westerberg I."/>
            <person name="Brannstrom I.O."/>
            <person name="Guillou S."/>
            <person name="Cros-Aarteil S."/>
            <person name="Calhoun S."/>
            <person name="Haridas S."/>
            <person name="Kuo A."/>
            <person name="Pangilinan J."/>
            <person name="Riley R."/>
            <person name="Labutti K."/>
            <person name="Andreopoulos B."/>
            <person name="Lipzen A."/>
            <person name="Chen C."/>
            <person name="Yanf M."/>
            <person name="Daum C."/>
            <person name="Ng V."/>
            <person name="Clum A."/>
            <person name="Steindorff A."/>
            <person name="Ohm R."/>
            <person name="Martin F."/>
            <person name="Silar P."/>
            <person name="Natvig D."/>
            <person name="Lalanne C."/>
            <person name="Gautier V."/>
            <person name="Ament-Velasquez S.L."/>
            <person name="Kruys A."/>
            <person name="Hutchinson M.I."/>
            <person name="Powell A.J."/>
            <person name="Barry K."/>
            <person name="Miller A.N."/>
            <person name="Grigoriev I.V."/>
            <person name="Debuchy R."/>
            <person name="Gladieux P."/>
            <person name="Thoren M.H."/>
            <person name="Johannesson H."/>
        </authorList>
    </citation>
    <scope>NUCLEOTIDE SEQUENCE</scope>
    <source>
        <strain evidence="11">CBS 626.80</strain>
    </source>
</reference>
<dbReference type="InterPro" id="IPR003378">
    <property type="entry name" value="Fringe-like_glycosylTrfase"/>
</dbReference>
<dbReference type="GO" id="GO:0012505">
    <property type="term" value="C:endomembrane system"/>
    <property type="evidence" value="ECO:0007669"/>
    <property type="project" value="UniProtKB-SubCell"/>
</dbReference>
<dbReference type="Pfam" id="PF02434">
    <property type="entry name" value="Fringe"/>
    <property type="match status" value="1"/>
</dbReference>
<reference evidence="11" key="1">
    <citation type="journal article" date="2023" name="Mol. Phylogenet. Evol.">
        <title>Genome-scale phylogeny and comparative genomics of the fungal order Sordariales.</title>
        <authorList>
            <person name="Hensen N."/>
            <person name="Bonometti L."/>
            <person name="Westerberg I."/>
            <person name="Brannstrom I.O."/>
            <person name="Guillou S."/>
            <person name="Cros-Aarteil S."/>
            <person name="Calhoun S."/>
            <person name="Haridas S."/>
            <person name="Kuo A."/>
            <person name="Mondo S."/>
            <person name="Pangilinan J."/>
            <person name="Riley R."/>
            <person name="LaButti K."/>
            <person name="Andreopoulos B."/>
            <person name="Lipzen A."/>
            <person name="Chen C."/>
            <person name="Yan M."/>
            <person name="Daum C."/>
            <person name="Ng V."/>
            <person name="Clum A."/>
            <person name="Steindorff A."/>
            <person name="Ohm R.A."/>
            <person name="Martin F."/>
            <person name="Silar P."/>
            <person name="Natvig D.O."/>
            <person name="Lalanne C."/>
            <person name="Gautier V."/>
            <person name="Ament-Velasquez S.L."/>
            <person name="Kruys A."/>
            <person name="Hutchinson M.I."/>
            <person name="Powell A.J."/>
            <person name="Barry K."/>
            <person name="Miller A.N."/>
            <person name="Grigoriev I.V."/>
            <person name="Debuchy R."/>
            <person name="Gladieux P."/>
            <person name="Hiltunen Thoren M."/>
            <person name="Johannesson H."/>
        </authorList>
    </citation>
    <scope>NUCLEOTIDE SEQUENCE</scope>
    <source>
        <strain evidence="11">CBS 626.80</strain>
    </source>
</reference>
<sequence>MGATIPPPHRCFNMRNPLAKALVLCITITLLGTLLLQHGGDIDIRAALLKTASTAKEAVSSQRPLGSNHQQSGWGGDTVHTPVEATGDHQLDHPNNLANISTHGNMHCDYDMDRLKQWKMKYKLQDRFEYTRRYIQVSRQPIARKSLTTLDQDFLFDHVKVVDVNKHYQPEACPAPLVVPVSRSPYPSTANASDFMFGVSTTYKRFVDPKTNPTNEWKYWLTDNNGSSNGGKLLLMLMGASDSEMADVHEQLTSVGIDVDVYRSSPSDEMAVRYLTLVPTLYNHPLRPQKKWLVTCDDDTFFPSLHALIAQFENYDHTKPKYIGTFSEDSNNVMRHGEQAFGGAGVFLSVPLAALVTEHFSSCKSAEKIKEANTGWGPQGDVLLRKCIYEHSPVRLTLLDSLWQLDMLGDPSGFYESGMQPLSLHHYRGGGWHSALPFHYTKVSHLCGEECMMQRFQTADDFVISNGFSVAYYPEGTDDLDFDQLEGTFRSAPDYKGWNLDFKWGPQRAGLAKTGRKLSWDLQEAEIIWDDEAEDNTEGAEKKREQTENGQDGVAKVQVSKGERRKVKEVRQIYVRKHDDWRWKLNDGATAMSKFDGVVELVWLPDRSECHDEQVREIVSQSGKDNCNKCERVYTVRKDCGSKTCPQSEAYEPILSTSTSTCSNASSSSTANTTTSSSSNNKK</sequence>
<name>A0AAN6NUJ7_9PEZI</name>
<evidence type="ECO:0000256" key="5">
    <source>
        <dbReference type="ARBA" id="ARBA00022968"/>
    </source>
</evidence>
<keyword evidence="3" id="KW-0808">Transferase</keyword>